<sequence>MITPYQFARIVEIRTKIVSVSSFAIGTLYAIAIVGEWDPVRLVVMFLAVFAVDMGTTAFNTFFDYWKGVDRKELNREEDKVLVHQDVPPGYALIIAGGLFLLAALLGLVLAVLVAEAFGLAAALGLLATGAACMAVGFFYNGGPRPLSFTPFGELFAGGFLGGILVLLSIFVQTGRITPPSLLLAVPSTLLVASILTVNNTCDMEGDRVAGRRTLSILVGLPASRILVYAQGILAYLVLALCGLLDILPRLTLLTAALGLTQALLTYRRMHRRGYAHATKGPSMQDILAVFLVFTLAAVLPLTLRLFLPVP</sequence>
<dbReference type="Pfam" id="PF01040">
    <property type="entry name" value="UbiA"/>
    <property type="match status" value="1"/>
</dbReference>
<dbReference type="UniPathway" id="UPA00079"/>
<evidence type="ECO:0000256" key="9">
    <source>
        <dbReference type="SAM" id="Phobius"/>
    </source>
</evidence>
<dbReference type="GO" id="GO:0009234">
    <property type="term" value="P:menaquinone biosynthetic process"/>
    <property type="evidence" value="ECO:0007669"/>
    <property type="project" value="UniProtKB-UniPathway"/>
</dbReference>
<dbReference type="KEGG" id="sta:STHERM_c19810"/>
<keyword evidence="5" id="KW-0808">Transferase</keyword>
<feature type="transmembrane region" description="Helical" evidence="9">
    <location>
        <begin position="214"/>
        <end position="241"/>
    </location>
</feature>
<feature type="transmembrane region" description="Helical" evidence="9">
    <location>
        <begin position="152"/>
        <end position="172"/>
    </location>
</feature>
<dbReference type="CDD" id="cd13962">
    <property type="entry name" value="PT_UbiA_UBIAD1"/>
    <property type="match status" value="1"/>
</dbReference>
<feature type="transmembrane region" description="Helical" evidence="9">
    <location>
        <begin position="17"/>
        <end position="37"/>
    </location>
</feature>
<comment type="subcellular location">
    <subcellularLocation>
        <location evidence="1">Membrane</location>
        <topology evidence="1">Multi-pass membrane protein</topology>
    </subcellularLocation>
</comment>
<evidence type="ECO:0000313" key="11">
    <source>
        <dbReference type="Proteomes" id="UP000001296"/>
    </source>
</evidence>
<dbReference type="AlphaFoldDB" id="E0RQE0"/>
<dbReference type="GO" id="GO:0004659">
    <property type="term" value="F:prenyltransferase activity"/>
    <property type="evidence" value="ECO:0007669"/>
    <property type="project" value="InterPro"/>
</dbReference>
<evidence type="ECO:0008006" key="12">
    <source>
        <dbReference type="Google" id="ProtNLM"/>
    </source>
</evidence>
<dbReference type="RefSeq" id="WP_013314755.1">
    <property type="nucleotide sequence ID" value="NC_014484.1"/>
</dbReference>
<comment type="pathway">
    <text evidence="2">Quinol/quinone metabolism; menaquinone biosynthesis.</text>
</comment>
<evidence type="ECO:0000256" key="6">
    <source>
        <dbReference type="ARBA" id="ARBA00022692"/>
    </source>
</evidence>
<keyword evidence="8 9" id="KW-0472">Membrane</keyword>
<dbReference type="PaxDb" id="665571-STHERM_c19810"/>
<feature type="transmembrane region" description="Helical" evidence="9">
    <location>
        <begin position="184"/>
        <end position="202"/>
    </location>
</feature>
<evidence type="ECO:0000256" key="4">
    <source>
        <dbReference type="ARBA" id="ARBA00022475"/>
    </source>
</evidence>
<gene>
    <name evidence="10" type="ordered locus">STHERM_c19810</name>
</gene>
<feature type="transmembrane region" description="Helical" evidence="9">
    <location>
        <begin position="90"/>
        <end position="114"/>
    </location>
</feature>
<dbReference type="Gene3D" id="1.10.357.140">
    <property type="entry name" value="UbiA prenyltransferase"/>
    <property type="match status" value="1"/>
</dbReference>
<feature type="transmembrane region" description="Helical" evidence="9">
    <location>
        <begin position="120"/>
        <end position="140"/>
    </location>
</feature>
<feature type="transmembrane region" description="Helical" evidence="9">
    <location>
        <begin position="247"/>
        <end position="267"/>
    </location>
</feature>
<accession>E0RQE0</accession>
<keyword evidence="7 9" id="KW-1133">Transmembrane helix</keyword>
<dbReference type="EMBL" id="CP001698">
    <property type="protein sequence ID" value="ADN02916.1"/>
    <property type="molecule type" value="Genomic_DNA"/>
</dbReference>
<dbReference type="PIRSF" id="PIRSF005355">
    <property type="entry name" value="UBIAD1"/>
    <property type="match status" value="1"/>
</dbReference>
<feature type="transmembrane region" description="Helical" evidence="9">
    <location>
        <begin position="43"/>
        <end position="66"/>
    </location>
</feature>
<keyword evidence="6 9" id="KW-0812">Transmembrane</keyword>
<evidence type="ECO:0000313" key="10">
    <source>
        <dbReference type="EMBL" id="ADN02916.1"/>
    </source>
</evidence>
<evidence type="ECO:0000256" key="7">
    <source>
        <dbReference type="ARBA" id="ARBA00022989"/>
    </source>
</evidence>
<evidence type="ECO:0000256" key="2">
    <source>
        <dbReference type="ARBA" id="ARBA00004863"/>
    </source>
</evidence>
<protein>
    <recommendedName>
        <fullName evidence="12">UbiA prenyltransferase</fullName>
    </recommendedName>
</protein>
<evidence type="ECO:0000256" key="8">
    <source>
        <dbReference type="ARBA" id="ARBA00023136"/>
    </source>
</evidence>
<dbReference type="PANTHER" id="PTHR13929">
    <property type="entry name" value="1,4-DIHYDROXY-2-NAPHTHOATE OCTAPRENYLTRANSFERASE"/>
    <property type="match status" value="1"/>
</dbReference>
<dbReference type="InterPro" id="IPR000537">
    <property type="entry name" value="UbiA_prenyltransferase"/>
</dbReference>
<evidence type="ECO:0000256" key="3">
    <source>
        <dbReference type="ARBA" id="ARBA00022428"/>
    </source>
</evidence>
<dbReference type="GO" id="GO:0042371">
    <property type="term" value="P:vitamin K biosynthetic process"/>
    <property type="evidence" value="ECO:0007669"/>
    <property type="project" value="TreeGrafter"/>
</dbReference>
<dbReference type="eggNOG" id="COG1575">
    <property type="taxonomic scope" value="Bacteria"/>
</dbReference>
<evidence type="ECO:0000256" key="1">
    <source>
        <dbReference type="ARBA" id="ARBA00004141"/>
    </source>
</evidence>
<reference evidence="10 11" key="2">
    <citation type="journal article" date="2010" name="J. Bacteriol.">
        <title>Genome sequence of the polysaccharide-degrading, thermophilic anaerobe Spirochaeta thermophila DSM 6192.</title>
        <authorList>
            <person name="Angelov A."/>
            <person name="Liebl S."/>
            <person name="Ballschmiter M."/>
            <person name="Bomeke M."/>
            <person name="Lehmann R."/>
            <person name="Liesegang H."/>
            <person name="Daniel R."/>
            <person name="Liebl W."/>
        </authorList>
    </citation>
    <scope>NUCLEOTIDE SEQUENCE [LARGE SCALE GENOMIC DNA]</scope>
    <source>
        <strain evidence="11">ATCC 49972 / DSM 6192 / RI 19.B1</strain>
    </source>
</reference>
<feature type="transmembrane region" description="Helical" evidence="9">
    <location>
        <begin position="287"/>
        <end position="308"/>
    </location>
</feature>
<reference key="1">
    <citation type="submission" date="2009-08" db="EMBL/GenBank/DDBJ databases">
        <title>The genome sequence of Spirochaeta thermophila DSM6192.</title>
        <authorList>
            <person name="Angelov A."/>
            <person name="Mientus M."/>
            <person name="Wittenberg S."/>
            <person name="Lehmann R."/>
            <person name="Liesegang H."/>
            <person name="Daniel R."/>
            <person name="Liebl W."/>
        </authorList>
    </citation>
    <scope>NUCLEOTIDE SEQUENCE</scope>
    <source>
        <strain>DSM 6192</strain>
    </source>
</reference>
<dbReference type="InterPro" id="IPR044878">
    <property type="entry name" value="UbiA_sf"/>
</dbReference>
<dbReference type="GO" id="GO:0016020">
    <property type="term" value="C:membrane"/>
    <property type="evidence" value="ECO:0007669"/>
    <property type="project" value="UniProtKB-SubCell"/>
</dbReference>
<keyword evidence="3" id="KW-0474">Menaquinone biosynthesis</keyword>
<organism evidence="10 11">
    <name type="scientific">Winmispira thermophila (strain ATCC 49972 / DSM 6192 / RI 19.B1)</name>
    <name type="common">Spirochaeta thermophila</name>
    <dbReference type="NCBI Taxonomy" id="665571"/>
    <lineage>
        <taxon>Bacteria</taxon>
        <taxon>Pseudomonadati</taxon>
        <taxon>Spirochaetota</taxon>
        <taxon>Spirochaetia</taxon>
        <taxon>Winmispirales</taxon>
        <taxon>Winmispiraceae</taxon>
        <taxon>Winmispira</taxon>
    </lineage>
</organism>
<keyword evidence="4" id="KW-1003">Cell membrane</keyword>
<dbReference type="PANTHER" id="PTHR13929:SF0">
    <property type="entry name" value="UBIA PRENYLTRANSFERASE DOMAIN-CONTAINING PROTEIN 1"/>
    <property type="match status" value="1"/>
</dbReference>
<dbReference type="InterPro" id="IPR026046">
    <property type="entry name" value="UBIAD1"/>
</dbReference>
<dbReference type="HOGENOM" id="CLU_043611_3_0_12"/>
<evidence type="ECO:0000256" key="5">
    <source>
        <dbReference type="ARBA" id="ARBA00022679"/>
    </source>
</evidence>
<dbReference type="Proteomes" id="UP000001296">
    <property type="component" value="Chromosome"/>
</dbReference>
<proteinExistence type="predicted"/>
<name>E0RQE0_WINT6</name>